<dbReference type="CDD" id="cd00293">
    <property type="entry name" value="USP-like"/>
    <property type="match status" value="2"/>
</dbReference>
<dbReference type="KEGG" id="hsk:H4317_13380"/>
<keyword evidence="4" id="KW-1185">Reference proteome</keyword>
<dbReference type="AlphaFoldDB" id="A0A7G7W463"/>
<dbReference type="Proteomes" id="UP000515489">
    <property type="component" value="Chromosome"/>
</dbReference>
<dbReference type="Pfam" id="PF00582">
    <property type="entry name" value="Usp"/>
    <property type="match status" value="2"/>
</dbReference>
<evidence type="ECO:0000259" key="2">
    <source>
        <dbReference type="Pfam" id="PF00582"/>
    </source>
</evidence>
<evidence type="ECO:0000313" key="3">
    <source>
        <dbReference type="EMBL" id="QNH61156.1"/>
    </source>
</evidence>
<evidence type="ECO:0000313" key="4">
    <source>
        <dbReference type="Proteomes" id="UP000515489"/>
    </source>
</evidence>
<reference evidence="3 4" key="1">
    <citation type="submission" date="2020-08" db="EMBL/GenBank/DDBJ databases">
        <title>Hymenobacter sp. S2-20-2 genome sequencing.</title>
        <authorList>
            <person name="Jin L."/>
        </authorList>
    </citation>
    <scope>NUCLEOTIDE SEQUENCE [LARGE SCALE GENOMIC DNA]</scope>
    <source>
        <strain evidence="3 4">S2-20-2</strain>
    </source>
</reference>
<feature type="domain" description="UspA" evidence="2">
    <location>
        <begin position="4"/>
        <end position="135"/>
    </location>
</feature>
<accession>A0A7G7W463</accession>
<name>A0A7G7W463_9BACT</name>
<gene>
    <name evidence="3" type="ORF">H4317_13380</name>
</gene>
<organism evidence="3 4">
    <name type="scientific">Hymenobacter sediminicola</name>
    <dbReference type="NCBI Taxonomy" id="2761579"/>
    <lineage>
        <taxon>Bacteria</taxon>
        <taxon>Pseudomonadati</taxon>
        <taxon>Bacteroidota</taxon>
        <taxon>Cytophagia</taxon>
        <taxon>Cytophagales</taxon>
        <taxon>Hymenobacteraceae</taxon>
        <taxon>Hymenobacter</taxon>
    </lineage>
</organism>
<proteinExistence type="inferred from homology"/>
<dbReference type="SUPFAM" id="SSF52402">
    <property type="entry name" value="Adenine nucleotide alpha hydrolases-like"/>
    <property type="match status" value="2"/>
</dbReference>
<dbReference type="RefSeq" id="WP_185887086.1">
    <property type="nucleotide sequence ID" value="NZ_CP060202.1"/>
</dbReference>
<dbReference type="InterPro" id="IPR006016">
    <property type="entry name" value="UspA"/>
</dbReference>
<protein>
    <submittedName>
        <fullName evidence="3">Universal stress protein</fullName>
    </submittedName>
</protein>
<dbReference type="Gene3D" id="3.40.50.620">
    <property type="entry name" value="HUPs"/>
    <property type="match status" value="2"/>
</dbReference>
<dbReference type="InterPro" id="IPR014729">
    <property type="entry name" value="Rossmann-like_a/b/a_fold"/>
</dbReference>
<evidence type="ECO:0000256" key="1">
    <source>
        <dbReference type="ARBA" id="ARBA00008791"/>
    </source>
</evidence>
<comment type="similarity">
    <text evidence="1">Belongs to the universal stress protein A family.</text>
</comment>
<dbReference type="PANTHER" id="PTHR46268:SF6">
    <property type="entry name" value="UNIVERSAL STRESS PROTEIN UP12"/>
    <property type="match status" value="1"/>
</dbReference>
<dbReference type="PANTHER" id="PTHR46268">
    <property type="entry name" value="STRESS RESPONSE PROTEIN NHAX"/>
    <property type="match status" value="1"/>
</dbReference>
<feature type="domain" description="UspA" evidence="2">
    <location>
        <begin position="169"/>
        <end position="269"/>
    </location>
</feature>
<dbReference type="EMBL" id="CP060202">
    <property type="protein sequence ID" value="QNH61156.1"/>
    <property type="molecule type" value="Genomic_DNA"/>
</dbReference>
<sequence length="273" mass="29156">MPAHFLVLTDFTPDADRALEYADALAAPMGASLVLLHIRRESLLDPDAFTGKIQHMSEGEVAAALAQRAATVQVPIVVESTVEGISVGVKEAVARHHSALVILGKPDTEDTPDELVASTSLKLLRATQVPLLVVPVGTTAAMPPMCITLAADGQAFRLAEPVIVSVQKLLQRLRPELTVTHVAEPEDNDDSSVALATVLHSGLGTDLPTIKTYGVRHRTPSRGILQAGHETRADLLVLVARRRSFLGQLFNRSVSAQVILHSELPVLLLPASE</sequence>